<sequence length="122" mass="13535">MIHIVKLILQFAVGFAVILGCLFSAKWVVQITGLQLPAALLGMIFLLILLMTKIIKTEWLAPAAEPILKYMALFFIPAGVGLVEHLGLFQSHWPMLLLLLFGVPTVSLVLLSPIVKKIKFRD</sequence>
<keyword evidence="5 6" id="KW-0472">Membrane</keyword>
<organism evidence="7 8">
    <name type="scientific">Pseudoalteromonas piscicida</name>
    <dbReference type="NCBI Taxonomy" id="43662"/>
    <lineage>
        <taxon>Bacteria</taxon>
        <taxon>Pseudomonadati</taxon>
        <taxon>Pseudomonadota</taxon>
        <taxon>Gammaproteobacteria</taxon>
        <taxon>Alteromonadales</taxon>
        <taxon>Pseudoalteromonadaceae</taxon>
        <taxon>Pseudoalteromonas</taxon>
    </lineage>
</organism>
<keyword evidence="2" id="KW-1003">Cell membrane</keyword>
<keyword evidence="3 6" id="KW-0812">Transmembrane</keyword>
<dbReference type="RefSeq" id="WP_099641252.1">
    <property type="nucleotide sequence ID" value="NZ_JAQPZX010000004.1"/>
</dbReference>
<evidence type="ECO:0000313" key="8">
    <source>
        <dbReference type="Proteomes" id="UP000228621"/>
    </source>
</evidence>
<dbReference type="PROSITE" id="PS51257">
    <property type="entry name" value="PROKAR_LIPOPROTEIN"/>
    <property type="match status" value="1"/>
</dbReference>
<feature type="transmembrane region" description="Helical" evidence="6">
    <location>
        <begin position="95"/>
        <end position="115"/>
    </location>
</feature>
<accession>A0A2A5JT13</accession>
<evidence type="ECO:0000256" key="4">
    <source>
        <dbReference type="ARBA" id="ARBA00022989"/>
    </source>
</evidence>
<evidence type="ECO:0000256" key="2">
    <source>
        <dbReference type="ARBA" id="ARBA00022475"/>
    </source>
</evidence>
<dbReference type="AlphaFoldDB" id="A0A2A5JT13"/>
<feature type="transmembrane region" description="Helical" evidence="6">
    <location>
        <begin position="34"/>
        <end position="55"/>
    </location>
</feature>
<dbReference type="EMBL" id="NKHF01000027">
    <property type="protein sequence ID" value="PCK32612.1"/>
    <property type="molecule type" value="Genomic_DNA"/>
</dbReference>
<evidence type="ECO:0000313" key="7">
    <source>
        <dbReference type="EMBL" id="PCK32612.1"/>
    </source>
</evidence>
<feature type="transmembrane region" description="Helical" evidence="6">
    <location>
        <begin position="7"/>
        <end position="28"/>
    </location>
</feature>
<evidence type="ECO:0000256" key="6">
    <source>
        <dbReference type="SAM" id="Phobius"/>
    </source>
</evidence>
<dbReference type="PANTHER" id="PTHR33931">
    <property type="entry name" value="HOLIN-LIKE PROTEIN CIDA-RELATED"/>
    <property type="match status" value="1"/>
</dbReference>
<proteinExistence type="predicted"/>
<evidence type="ECO:0000256" key="1">
    <source>
        <dbReference type="ARBA" id="ARBA00004651"/>
    </source>
</evidence>
<comment type="caution">
    <text evidence="7">The sequence shown here is derived from an EMBL/GenBank/DDBJ whole genome shotgun (WGS) entry which is preliminary data.</text>
</comment>
<keyword evidence="8" id="KW-1185">Reference proteome</keyword>
<dbReference type="PANTHER" id="PTHR33931:SF2">
    <property type="entry name" value="HOLIN-LIKE PROTEIN CIDA"/>
    <property type="match status" value="1"/>
</dbReference>
<dbReference type="Proteomes" id="UP000228621">
    <property type="component" value="Unassembled WGS sequence"/>
</dbReference>
<evidence type="ECO:0000256" key="3">
    <source>
        <dbReference type="ARBA" id="ARBA00022692"/>
    </source>
</evidence>
<dbReference type="OrthoDB" id="385012at2"/>
<comment type="subcellular location">
    <subcellularLocation>
        <location evidence="1">Cell membrane</location>
        <topology evidence="1">Multi-pass membrane protein</topology>
    </subcellularLocation>
</comment>
<feature type="transmembrane region" description="Helical" evidence="6">
    <location>
        <begin position="67"/>
        <end position="89"/>
    </location>
</feature>
<evidence type="ECO:0000256" key="5">
    <source>
        <dbReference type="ARBA" id="ARBA00023136"/>
    </source>
</evidence>
<dbReference type="InterPro" id="IPR005538">
    <property type="entry name" value="LrgA/CidA"/>
</dbReference>
<name>A0A2A5JT13_PSEO7</name>
<keyword evidence="4 6" id="KW-1133">Transmembrane helix</keyword>
<dbReference type="Pfam" id="PF03788">
    <property type="entry name" value="LrgA"/>
    <property type="match status" value="1"/>
</dbReference>
<reference evidence="8" key="1">
    <citation type="journal article" date="2019" name="Genome Announc.">
        <title>Draft Genome Sequence of Pseudoalteromonas piscicida Strain 36Y ROTHPW, an Hypersaline Seawater Isolate from the South Coast of Sonora, Mexico.</title>
        <authorList>
            <person name="Sanchez-Diaz R."/>
            <person name="Molina-Garza Z.J."/>
            <person name="Cruz-Suarez L.E."/>
            <person name="Selvin J."/>
            <person name="Kiran G.S."/>
            <person name="Ibarra-Gamez J.C."/>
            <person name="Gomez-Gil B."/>
            <person name="Galaviz-Silva L."/>
        </authorList>
    </citation>
    <scope>NUCLEOTIDE SEQUENCE [LARGE SCALE GENOMIC DNA]</scope>
    <source>
        <strain evidence="8">36Y_RITHPW</strain>
    </source>
</reference>
<dbReference type="GO" id="GO:0005886">
    <property type="term" value="C:plasma membrane"/>
    <property type="evidence" value="ECO:0007669"/>
    <property type="project" value="UniProtKB-SubCell"/>
</dbReference>
<protein>
    <submittedName>
        <fullName evidence="7">CidA/LrgA family protein</fullName>
    </submittedName>
</protein>
<gene>
    <name evidence="7" type="ORF">CEX98_06225</name>
</gene>